<comment type="caution">
    <text evidence="1">The sequence shown here is derived from an EMBL/GenBank/DDBJ whole genome shotgun (WGS) entry which is preliminary data.</text>
</comment>
<reference evidence="1" key="1">
    <citation type="submission" date="2023-07" db="EMBL/GenBank/DDBJ databases">
        <title>Sorghum-associated microbial communities from plants grown in Nebraska, USA.</title>
        <authorList>
            <person name="Schachtman D."/>
        </authorList>
    </citation>
    <scope>NUCLEOTIDE SEQUENCE</scope>
    <source>
        <strain evidence="1">BE330</strain>
    </source>
</reference>
<organism evidence="1 2">
    <name type="scientific">Deinococcus soli</name>
    <name type="common">ex Cha et al. 2016</name>
    <dbReference type="NCBI Taxonomy" id="1309411"/>
    <lineage>
        <taxon>Bacteria</taxon>
        <taxon>Thermotogati</taxon>
        <taxon>Deinococcota</taxon>
        <taxon>Deinococci</taxon>
        <taxon>Deinococcales</taxon>
        <taxon>Deinococcaceae</taxon>
        <taxon>Deinococcus</taxon>
    </lineage>
</organism>
<name>A0AAE3XBC3_9DEIO</name>
<dbReference type="EMBL" id="JAVDQK010000004">
    <property type="protein sequence ID" value="MDR6218126.1"/>
    <property type="molecule type" value="Genomic_DNA"/>
</dbReference>
<evidence type="ECO:0000313" key="2">
    <source>
        <dbReference type="Proteomes" id="UP001185331"/>
    </source>
</evidence>
<gene>
    <name evidence="1" type="ORF">J2Y00_001689</name>
</gene>
<evidence type="ECO:0000313" key="1">
    <source>
        <dbReference type="EMBL" id="MDR6218126.1"/>
    </source>
</evidence>
<sequence>MQTEPQYGQRVDWTTVTVGDVIGNVETEEAGQILAAQGHMAQVAVIDPTLLGVIGVAVTDPSDTRWWALTDAFYVTSSQAFSRLQQRQDAALTG</sequence>
<dbReference type="RefSeq" id="WP_309854175.1">
    <property type="nucleotide sequence ID" value="NZ_JAVDQJ010000004.1"/>
</dbReference>
<proteinExistence type="predicted"/>
<accession>A0AAE3XBC3</accession>
<dbReference type="Proteomes" id="UP001185331">
    <property type="component" value="Unassembled WGS sequence"/>
</dbReference>
<protein>
    <submittedName>
        <fullName evidence="1">Uncharacterized protein</fullName>
    </submittedName>
</protein>
<dbReference type="AlphaFoldDB" id="A0AAE3XBC3"/>